<dbReference type="Proteomes" id="UP001576780">
    <property type="component" value="Unassembled WGS sequence"/>
</dbReference>
<dbReference type="SUPFAM" id="SSF52833">
    <property type="entry name" value="Thioredoxin-like"/>
    <property type="match status" value="1"/>
</dbReference>
<dbReference type="InterPro" id="IPR013766">
    <property type="entry name" value="Thioredoxin_domain"/>
</dbReference>
<dbReference type="InterPro" id="IPR036249">
    <property type="entry name" value="Thioredoxin-like_sf"/>
</dbReference>
<keyword evidence="5 6" id="KW-0472">Membrane</keyword>
<feature type="transmembrane region" description="Helical" evidence="6">
    <location>
        <begin position="366"/>
        <end position="386"/>
    </location>
</feature>
<protein>
    <submittedName>
        <fullName evidence="8">Protein-disulfide reductase DsbD family protein</fullName>
    </submittedName>
</protein>
<dbReference type="RefSeq" id="WP_413275668.1">
    <property type="nucleotide sequence ID" value="NZ_JBHFNT010000017.1"/>
</dbReference>
<dbReference type="InterPro" id="IPR028250">
    <property type="entry name" value="DsbDN"/>
</dbReference>
<gene>
    <name evidence="8" type="ORF">ACE1CA_01580</name>
</gene>
<dbReference type="Gene3D" id="3.40.30.10">
    <property type="entry name" value="Glutaredoxin"/>
    <property type="match status" value="1"/>
</dbReference>
<dbReference type="InterPro" id="IPR003834">
    <property type="entry name" value="Cyt_c_assmbl_TM_dom"/>
</dbReference>
<reference evidence="8 9" key="1">
    <citation type="submission" date="2024-09" db="EMBL/GenBank/DDBJ databases">
        <title>Floridaenema gen nov. (Aerosakkonemataceae, Aerosakkonematales ord. nov., Cyanobacteria) from benthic tropical and subtropical fresh waters, with the description of four new species.</title>
        <authorList>
            <person name="Moretto J.A."/>
            <person name="Berthold D.E."/>
            <person name="Lefler F.W."/>
            <person name="Huang I.-S."/>
            <person name="Laughinghouse H. IV."/>
        </authorList>
    </citation>
    <scope>NUCLEOTIDE SEQUENCE [LARGE SCALE GENOMIC DNA]</scope>
    <source>
        <strain evidence="8 9">BLCC-F167</strain>
    </source>
</reference>
<accession>A0ABV4WDP8</accession>
<dbReference type="CDD" id="cd02953">
    <property type="entry name" value="DsbDgamma"/>
    <property type="match status" value="1"/>
</dbReference>
<proteinExistence type="predicted"/>
<feature type="transmembrane region" description="Helical" evidence="6">
    <location>
        <begin position="547"/>
        <end position="566"/>
    </location>
</feature>
<dbReference type="Pfam" id="PF11412">
    <property type="entry name" value="DsbD_N"/>
    <property type="match status" value="1"/>
</dbReference>
<evidence type="ECO:0000256" key="1">
    <source>
        <dbReference type="ARBA" id="ARBA00004651"/>
    </source>
</evidence>
<keyword evidence="9" id="KW-1185">Reference proteome</keyword>
<feature type="transmembrane region" description="Helical" evidence="6">
    <location>
        <begin position="322"/>
        <end position="346"/>
    </location>
</feature>
<comment type="caution">
    <text evidence="8">The sequence shown here is derived from an EMBL/GenBank/DDBJ whole genome shotgun (WGS) entry which is preliminary data.</text>
</comment>
<keyword evidence="4 6" id="KW-1133">Transmembrane helix</keyword>
<evidence type="ECO:0000256" key="4">
    <source>
        <dbReference type="ARBA" id="ARBA00022989"/>
    </source>
</evidence>
<feature type="transmembrane region" description="Helical" evidence="6">
    <location>
        <begin position="449"/>
        <end position="475"/>
    </location>
</feature>
<feature type="transmembrane region" description="Helical" evidence="6">
    <location>
        <begin position="578"/>
        <end position="598"/>
    </location>
</feature>
<evidence type="ECO:0000256" key="3">
    <source>
        <dbReference type="ARBA" id="ARBA00022692"/>
    </source>
</evidence>
<name>A0ABV4WDP8_9CYAN</name>
<evidence type="ECO:0000256" key="5">
    <source>
        <dbReference type="ARBA" id="ARBA00023136"/>
    </source>
</evidence>
<evidence type="ECO:0000256" key="2">
    <source>
        <dbReference type="ARBA" id="ARBA00022475"/>
    </source>
</evidence>
<sequence length="726" mass="78823">MCKLKQPPTPHYIMKSIAHTIQKWLIICTATLFLAGNLLGIPNALAATNPVKTNNVQAQLISENKAIQPGKPFWVALQMKIRPGWHTYWQNPGDSGSIPKINWQLPSGFKAGKIVWPHPERLPFGPLVNFGYKDEVYLLTQIASPANLPTNKPVLLRGKADWLVCEKDCIPETANISLTLPITSTTPAKDERWITAFAKTRQAIPKSAPWQTTATANDTNLTLKVEIPELQSGQIQKVTFFPFKDGVINNPAPQKFNFTKDGLTLNLERGYQTKLSSVDGVLVIQEKLDNQSPTQAFNIQAKIGATASKPKKAAATTSSIPLWQAMFFALLGGIILNLMPCVFPVLSLKALSIAQTAQKSAKEARISGIAFTAGVLVSFAGLAIALLTLRSLGQQIGWGFQLQSPIIVMLLAYILFAVGLSLSGVFVFGASLMGIGQNLAAKNGYTGEFFTGIFATVMATPCTAPFMATAIGVALTQSPPVALAILLVLGLGLALPYLTICFVPAFRRKLPKPGAWMETFSQFLAFPMYGAAAWLVWVLTLQTGSDGLAAVLTGFVLIGFAAWLYQKAQTSRKIWRRIGIFGALVAIALALTLAPLAGNTPLKTAQQTTQNSLWQPYTAEKLTEIRQSGKPVFVNFSASWCITCLVNERVALSQPEVQQAFQQKAVTLMKADWTNRNATITKALSSFGRSGVPLYVLYPSGTKSQEPIVLPQILTPDIIRNTLNQI</sequence>
<evidence type="ECO:0000313" key="8">
    <source>
        <dbReference type="EMBL" id="MFB2833204.1"/>
    </source>
</evidence>
<feature type="transmembrane region" description="Helical" evidence="6">
    <location>
        <begin position="481"/>
        <end position="503"/>
    </location>
</feature>
<dbReference type="Pfam" id="PF02683">
    <property type="entry name" value="DsbD_TM"/>
    <property type="match status" value="1"/>
</dbReference>
<feature type="transmembrane region" description="Helical" evidence="6">
    <location>
        <begin position="406"/>
        <end position="428"/>
    </location>
</feature>
<feature type="transmembrane region" description="Helical" evidence="6">
    <location>
        <begin position="523"/>
        <end position="541"/>
    </location>
</feature>
<evidence type="ECO:0000256" key="6">
    <source>
        <dbReference type="SAM" id="Phobius"/>
    </source>
</evidence>
<dbReference type="PROSITE" id="PS51352">
    <property type="entry name" value="THIOREDOXIN_2"/>
    <property type="match status" value="1"/>
</dbReference>
<keyword evidence="3 6" id="KW-0812">Transmembrane</keyword>
<dbReference type="InterPro" id="IPR035671">
    <property type="entry name" value="DsbD_gamma"/>
</dbReference>
<feature type="domain" description="Thioredoxin" evidence="7">
    <location>
        <begin position="594"/>
        <end position="726"/>
    </location>
</feature>
<dbReference type="PANTHER" id="PTHR32234">
    <property type="entry name" value="THIOL:DISULFIDE INTERCHANGE PROTEIN DSBD"/>
    <property type="match status" value="1"/>
</dbReference>
<dbReference type="PANTHER" id="PTHR32234:SF3">
    <property type="entry name" value="SUPPRESSION OF COPPER SENSITIVITY PROTEIN"/>
    <property type="match status" value="1"/>
</dbReference>
<dbReference type="EMBL" id="JBHFNT010000017">
    <property type="protein sequence ID" value="MFB2833204.1"/>
    <property type="molecule type" value="Genomic_DNA"/>
</dbReference>
<keyword evidence="2" id="KW-1003">Cell membrane</keyword>
<dbReference type="Pfam" id="PF13899">
    <property type="entry name" value="Thioredoxin_7"/>
    <property type="match status" value="1"/>
</dbReference>
<evidence type="ECO:0000259" key="7">
    <source>
        <dbReference type="PROSITE" id="PS51352"/>
    </source>
</evidence>
<organism evidence="8 9">
    <name type="scientific">Floridaenema evergladense BLCC-F167</name>
    <dbReference type="NCBI Taxonomy" id="3153639"/>
    <lineage>
        <taxon>Bacteria</taxon>
        <taxon>Bacillati</taxon>
        <taxon>Cyanobacteriota</taxon>
        <taxon>Cyanophyceae</taxon>
        <taxon>Oscillatoriophycideae</taxon>
        <taxon>Aerosakkonematales</taxon>
        <taxon>Aerosakkonemataceae</taxon>
        <taxon>Floridanema</taxon>
        <taxon>Floridanema evergladense</taxon>
    </lineage>
</organism>
<evidence type="ECO:0000313" key="9">
    <source>
        <dbReference type="Proteomes" id="UP001576780"/>
    </source>
</evidence>
<comment type="subcellular location">
    <subcellularLocation>
        <location evidence="1">Cell membrane</location>
        <topology evidence="1">Multi-pass membrane protein</topology>
    </subcellularLocation>
</comment>